<sequence length="351" mass="37628">MNITKTTKTILSERLHRSRRMRKVAAAGLVAALALTSCGSNSGSGESAGGAWTPEKDINWIVPYSAGGGFDVYARGIAEVMQQTQLPDGVNVVVRNMPPLPQGITAMFNEKPDGYNVGILPMPAAIAQQIQDPDLAKWKTNEFTVLGSVDENAYVVYVAADSPFQTIEDLQAKKGLRSLTVEEGSSSALAGLATIEALGLDANVTYGAEGSAEVVTGLIRGDADFITYGSTDLTGFVESGDIRPLLFLGTEEQRPESLTWLANVPTAESKGFEDLSGAVTELRLIVAPPNVPDNIATYLRDTVYATMTSPEFAEWAKKADRPIIPRDWQAATEVMNSQIEQMEVLVPSLSN</sequence>
<dbReference type="Proteomes" id="UP000078396">
    <property type="component" value="Unassembled WGS sequence"/>
</dbReference>
<accession>A0A178LR97</accession>
<evidence type="ECO:0008006" key="4">
    <source>
        <dbReference type="Google" id="ProtNLM"/>
    </source>
</evidence>
<dbReference type="Pfam" id="PF03401">
    <property type="entry name" value="TctC"/>
    <property type="match status" value="1"/>
</dbReference>
<evidence type="ECO:0000313" key="3">
    <source>
        <dbReference type="Proteomes" id="UP000078396"/>
    </source>
</evidence>
<reference evidence="2 3" key="1">
    <citation type="submission" date="2016-04" db="EMBL/GenBank/DDBJ databases">
        <title>Draft Genome Sequences of Staphylococcus capitis Strain H36, S. capitis Strain H65, S. cohnii Strain H62, S. hominis Strain H69, Mycobacterium iranicum Strain H39, Plantibacter sp. Strain H53, Pseudomonas oryzihabitans Strain H72, and Microbacterium sp. Strain H83, isolated from residential settings.</title>
        <authorList>
            <person name="Lymperopoulou D."/>
            <person name="Adams R.I."/>
            <person name="Lindow S."/>
            <person name="Coil D.A."/>
            <person name="Jospin G."/>
            <person name="Eisen J.A."/>
        </authorList>
    </citation>
    <scope>NUCLEOTIDE SEQUENCE [LARGE SCALE GENOMIC DNA]</scope>
    <source>
        <strain evidence="2 3">H39</strain>
    </source>
</reference>
<organism evidence="2 3">
    <name type="scientific">Mycolicibacterium iranicum</name>
    <name type="common">Mycobacterium iranicum</name>
    <dbReference type="NCBI Taxonomy" id="912594"/>
    <lineage>
        <taxon>Bacteria</taxon>
        <taxon>Bacillati</taxon>
        <taxon>Actinomycetota</taxon>
        <taxon>Actinomycetes</taxon>
        <taxon>Mycobacteriales</taxon>
        <taxon>Mycobacteriaceae</taxon>
        <taxon>Mycolicibacterium</taxon>
    </lineage>
</organism>
<dbReference type="Gene3D" id="3.40.190.150">
    <property type="entry name" value="Bordetella uptake gene, domain 1"/>
    <property type="match status" value="1"/>
</dbReference>
<name>A0A178LR97_MYCIR</name>
<dbReference type="InterPro" id="IPR005064">
    <property type="entry name" value="BUG"/>
</dbReference>
<comment type="similarity">
    <text evidence="1">Belongs to the UPF0065 (bug) family.</text>
</comment>
<protein>
    <recommendedName>
        <fullName evidence="4">ABC transporter substrate-binding protein</fullName>
    </recommendedName>
</protein>
<dbReference type="OrthoDB" id="8627412at2"/>
<gene>
    <name evidence="2" type="ORF">A4X20_26360</name>
</gene>
<comment type="caution">
    <text evidence="2">The sequence shown here is derived from an EMBL/GenBank/DDBJ whole genome shotgun (WGS) entry which is preliminary data.</text>
</comment>
<dbReference type="InterPro" id="IPR042100">
    <property type="entry name" value="Bug_dom1"/>
</dbReference>
<evidence type="ECO:0000256" key="1">
    <source>
        <dbReference type="ARBA" id="ARBA00006987"/>
    </source>
</evidence>
<dbReference type="SUPFAM" id="SSF53850">
    <property type="entry name" value="Periplasmic binding protein-like II"/>
    <property type="match status" value="1"/>
</dbReference>
<proteinExistence type="inferred from homology"/>
<dbReference type="PANTHER" id="PTHR42928:SF5">
    <property type="entry name" value="BLR1237 PROTEIN"/>
    <property type="match status" value="1"/>
</dbReference>
<dbReference type="EMBL" id="LWCS01000040">
    <property type="protein sequence ID" value="OAN35118.1"/>
    <property type="molecule type" value="Genomic_DNA"/>
</dbReference>
<dbReference type="RefSeq" id="WP_064283581.1">
    <property type="nucleotide sequence ID" value="NZ_LWCS01000040.1"/>
</dbReference>
<evidence type="ECO:0000313" key="2">
    <source>
        <dbReference type="EMBL" id="OAN35118.1"/>
    </source>
</evidence>
<dbReference type="AlphaFoldDB" id="A0A178LR97"/>
<dbReference type="PANTHER" id="PTHR42928">
    <property type="entry name" value="TRICARBOXYLATE-BINDING PROTEIN"/>
    <property type="match status" value="1"/>
</dbReference>
<dbReference type="Gene3D" id="3.40.190.10">
    <property type="entry name" value="Periplasmic binding protein-like II"/>
    <property type="match status" value="1"/>
</dbReference>